<evidence type="ECO:0000256" key="1">
    <source>
        <dbReference type="SAM" id="Coils"/>
    </source>
</evidence>
<dbReference type="AlphaFoldDB" id="A0A450TJK6"/>
<keyword evidence="1" id="KW-0175">Coiled coil</keyword>
<organism evidence="3">
    <name type="scientific">Candidatus Kentrum sp. DK</name>
    <dbReference type="NCBI Taxonomy" id="2126562"/>
    <lineage>
        <taxon>Bacteria</taxon>
        <taxon>Pseudomonadati</taxon>
        <taxon>Pseudomonadota</taxon>
        <taxon>Gammaproteobacteria</taxon>
        <taxon>Candidatus Kentrum</taxon>
    </lineage>
</organism>
<reference evidence="3" key="1">
    <citation type="submission" date="2019-02" db="EMBL/GenBank/DDBJ databases">
        <authorList>
            <person name="Gruber-Vodicka R. H."/>
            <person name="Seah K. B. B."/>
        </authorList>
    </citation>
    <scope>NUCLEOTIDE SEQUENCE</scope>
    <source>
        <strain evidence="3">BECK_DK161</strain>
    </source>
</reference>
<feature type="coiled-coil region" evidence="1">
    <location>
        <begin position="184"/>
        <end position="225"/>
    </location>
</feature>
<sequence length="318" mass="35709">MVSEMHYHHLSDLKKLGFRPAEIFRFLKEHGLDIRDSSEELEPVEEPMTESTFPEWKQVLSLEPYLYDYEAASAFADIDPHRDYGIPDSYDGPCEADVVIGKIEPWLFVIRRAIEGKDLKAEKHEMLIGMNVVEVADEDFCPKWKIRHADLAAWCAGKGHPYPLPPLPNEASPLTTDAGLRETLASREEELEQSKSKAGKLQAEIARLHGELNSKNGEIEKLNADAPPSERSERTYLNIIGGLVALMLGKSGVGKKPSVFRTQEVIIEKLLDDYESIKGISQSNLEKIMAQANDTLKDSLSKGQNTGNDDERVRPEKL</sequence>
<name>A0A450TJK6_9GAMM</name>
<feature type="compositionally biased region" description="Basic and acidic residues" evidence="2">
    <location>
        <begin position="309"/>
        <end position="318"/>
    </location>
</feature>
<protein>
    <submittedName>
        <fullName evidence="3">Uncharacterized protein</fullName>
    </submittedName>
</protein>
<dbReference type="EMBL" id="CAADEY010000167">
    <property type="protein sequence ID" value="VFJ67610.1"/>
    <property type="molecule type" value="Genomic_DNA"/>
</dbReference>
<gene>
    <name evidence="3" type="ORF">BECKDK2373C_GA0170839_11676</name>
</gene>
<feature type="region of interest" description="Disordered" evidence="2">
    <location>
        <begin position="297"/>
        <end position="318"/>
    </location>
</feature>
<proteinExistence type="predicted"/>
<evidence type="ECO:0000256" key="2">
    <source>
        <dbReference type="SAM" id="MobiDB-lite"/>
    </source>
</evidence>
<accession>A0A450TJK6</accession>
<evidence type="ECO:0000313" key="3">
    <source>
        <dbReference type="EMBL" id="VFJ67610.1"/>
    </source>
</evidence>